<dbReference type="PROSITE" id="PS51845">
    <property type="entry name" value="PDEASE_I_2"/>
    <property type="match status" value="1"/>
</dbReference>
<dbReference type="InterPro" id="IPR003607">
    <property type="entry name" value="HD/PDEase_dom"/>
</dbReference>
<keyword evidence="5" id="KW-0812">Transmembrane</keyword>
<dbReference type="PANTHER" id="PTHR11347">
    <property type="entry name" value="CYCLIC NUCLEOTIDE PHOSPHODIESTERASE"/>
    <property type="match status" value="1"/>
</dbReference>
<comment type="cofactor">
    <cofactor evidence="3">
        <name>a divalent metal cation</name>
        <dbReference type="ChEBI" id="CHEBI:60240"/>
    </cofactor>
    <text evidence="3">Binds 2 divalent metal cations per subunit. Site 1 may preferentially bind zinc ions, while site 2 has a preference for magnesium and/or manganese ions.</text>
</comment>
<dbReference type="SMART" id="SM00471">
    <property type="entry name" value="HDc"/>
    <property type="match status" value="1"/>
</dbReference>
<keyword evidence="1 3" id="KW-0479">Metal-binding</keyword>
<evidence type="ECO:0000256" key="1">
    <source>
        <dbReference type="ARBA" id="ARBA00022723"/>
    </source>
</evidence>
<evidence type="ECO:0000256" key="3">
    <source>
        <dbReference type="RuleBase" id="RU363067"/>
    </source>
</evidence>
<dbReference type="PRINTS" id="PR00387">
    <property type="entry name" value="PDIESTERASE1"/>
</dbReference>
<feature type="domain" description="PDEase" evidence="6">
    <location>
        <begin position="237"/>
        <end position="572"/>
    </location>
</feature>
<dbReference type="Proteomes" id="UP001189429">
    <property type="component" value="Unassembled WGS sequence"/>
</dbReference>
<dbReference type="EMBL" id="CAUYUJ010017349">
    <property type="protein sequence ID" value="CAK0874000.1"/>
    <property type="molecule type" value="Genomic_DNA"/>
</dbReference>
<dbReference type="Gene3D" id="1.10.1300.10">
    <property type="entry name" value="3'5'-cyclic nucleotide phosphodiesterase, catalytic domain"/>
    <property type="match status" value="1"/>
</dbReference>
<feature type="transmembrane region" description="Helical" evidence="5">
    <location>
        <begin position="66"/>
        <end position="90"/>
    </location>
</feature>
<evidence type="ECO:0000256" key="2">
    <source>
        <dbReference type="ARBA" id="ARBA00022801"/>
    </source>
</evidence>
<reference evidence="7" key="1">
    <citation type="submission" date="2023-10" db="EMBL/GenBank/DDBJ databases">
        <authorList>
            <person name="Chen Y."/>
            <person name="Shah S."/>
            <person name="Dougan E. K."/>
            <person name="Thang M."/>
            <person name="Chan C."/>
        </authorList>
    </citation>
    <scope>NUCLEOTIDE SEQUENCE [LARGE SCALE GENOMIC DNA]</scope>
</reference>
<dbReference type="InterPro" id="IPR036971">
    <property type="entry name" value="PDEase_catalytic_dom_sf"/>
</dbReference>
<evidence type="ECO:0000313" key="8">
    <source>
        <dbReference type="Proteomes" id="UP001189429"/>
    </source>
</evidence>
<evidence type="ECO:0000313" key="7">
    <source>
        <dbReference type="EMBL" id="CAK0874000.1"/>
    </source>
</evidence>
<keyword evidence="5" id="KW-0472">Membrane</keyword>
<evidence type="ECO:0000256" key="4">
    <source>
        <dbReference type="SAM" id="MobiDB-lite"/>
    </source>
</evidence>
<keyword evidence="5" id="KW-1133">Transmembrane helix</keyword>
<sequence length="611" mass="67187">MAPTRSASGCPQATASTASQRLAFRSSFEEPGRRASVREVSASNFQAFYDMSVVTAQESAANMASIVLVVLVMLGFGMLMSNSISVVALAPLERMLSVVRGHCKQIFKFAAGIQEDTVPEDDTRADDNEFQLLEDVIAKLAAIVSLSTKNGEPQVTKDMNEEDVVQLHWMQGGTAPKLSHQSHHGSAGSVASNSLRAATSTVTVASSRPSNAPSSNDAEERSLNDSTTRASGARPRLGRSPTGIMECVSVDVVASLDSAHCNVLDWGKELQLGVCGYIIAHKAGCADWVCINVESQTLFKFISAVEQGYPPNPFHNFSHGVDVLYSVARFLQLIEAGRFFTEVMQYLLLVAALAHDVGHLGVNNQFLMETSHELAIKYNDRSPMEMMHCSKLFHIVRDPSCDIFNKIEKTLYKEMRKHIIDGILHTDMTHHVPMVKDLGLLYQMNSDAFDRLDPGSVVNDDSPHIVQTVMNALLHCADISNPMKPWELCHRYADMVLDEFFAQGDKERELGVPVQFLNDRAKVNRPNSQIGFIEFVIAPMCEVCVQLFPQLSGLSDDLGHNIKRWSDMWQAGSSLEQAEIDKVNARVQKVVLRCKDLRHTGAGGIAIAEPP</sequence>
<keyword evidence="2 3" id="KW-0378">Hydrolase</keyword>
<dbReference type="InterPro" id="IPR002073">
    <property type="entry name" value="PDEase_catalytic_dom"/>
</dbReference>
<accession>A0ABN9VQ14</accession>
<comment type="similarity">
    <text evidence="3">Belongs to the cyclic nucleotide phosphodiesterase family.</text>
</comment>
<gene>
    <name evidence="7" type="ORF">PCOR1329_LOCUS59041</name>
</gene>
<feature type="compositionally biased region" description="Low complexity" evidence="4">
    <location>
        <begin position="205"/>
        <end position="216"/>
    </location>
</feature>
<feature type="region of interest" description="Disordered" evidence="4">
    <location>
        <begin position="200"/>
        <end position="238"/>
    </location>
</feature>
<dbReference type="PROSITE" id="PS00126">
    <property type="entry name" value="PDEASE_I_1"/>
    <property type="match status" value="1"/>
</dbReference>
<dbReference type="InterPro" id="IPR023174">
    <property type="entry name" value="PDEase_CS"/>
</dbReference>
<protein>
    <recommendedName>
        <fullName evidence="3">Phosphodiesterase</fullName>
        <ecNumber evidence="3">3.1.4.-</ecNumber>
    </recommendedName>
</protein>
<evidence type="ECO:0000256" key="5">
    <source>
        <dbReference type="SAM" id="Phobius"/>
    </source>
</evidence>
<dbReference type="CDD" id="cd00077">
    <property type="entry name" value="HDc"/>
    <property type="match status" value="1"/>
</dbReference>
<name>A0ABN9VQ14_9DINO</name>
<organism evidence="7 8">
    <name type="scientific">Prorocentrum cordatum</name>
    <dbReference type="NCBI Taxonomy" id="2364126"/>
    <lineage>
        <taxon>Eukaryota</taxon>
        <taxon>Sar</taxon>
        <taxon>Alveolata</taxon>
        <taxon>Dinophyceae</taxon>
        <taxon>Prorocentrales</taxon>
        <taxon>Prorocentraceae</taxon>
        <taxon>Prorocentrum</taxon>
    </lineage>
</organism>
<evidence type="ECO:0000259" key="6">
    <source>
        <dbReference type="PROSITE" id="PS51845"/>
    </source>
</evidence>
<comment type="caution">
    <text evidence="7">The sequence shown here is derived from an EMBL/GenBank/DDBJ whole genome shotgun (WGS) entry which is preliminary data.</text>
</comment>
<proteinExistence type="inferred from homology"/>
<dbReference type="Pfam" id="PF00233">
    <property type="entry name" value="PDEase_I"/>
    <property type="match status" value="1"/>
</dbReference>
<dbReference type="EC" id="3.1.4.-" evidence="3"/>
<keyword evidence="8" id="KW-1185">Reference proteome</keyword>
<dbReference type="InterPro" id="IPR023088">
    <property type="entry name" value="PDEase"/>
</dbReference>
<dbReference type="SUPFAM" id="SSF109604">
    <property type="entry name" value="HD-domain/PDEase-like"/>
    <property type="match status" value="1"/>
</dbReference>